<dbReference type="GO" id="GO:0005737">
    <property type="term" value="C:cytoplasm"/>
    <property type="evidence" value="ECO:0007669"/>
    <property type="project" value="TreeGrafter"/>
</dbReference>
<sequence>MTKIEHYGYGVPGLKRRTLPGKLIVLEGTDGVGRSTQTALLLEWLEANGYAAVRTGLARSTLASRGIRQAKQGHTMGDLTLNLFYATDFADRIEKQIIPALRAGMVCITDRYIYSMIARAVVRGVDEEWIKTTLSFALVPDVVFYLRAETQDLLPRVLDAGGFDYWESGMDFLPLDDAYEAWTEYQTRLIAQMDAIAAEYNCTTIDAARPVDEVFFDLRGRISELLVEMRPARLGKKME</sequence>
<dbReference type="GO" id="GO:0006233">
    <property type="term" value="P:dTDP biosynthetic process"/>
    <property type="evidence" value="ECO:0007669"/>
    <property type="project" value="InterPro"/>
</dbReference>
<keyword evidence="4" id="KW-0545">Nucleotide biosynthesis</keyword>
<evidence type="ECO:0000256" key="7">
    <source>
        <dbReference type="ARBA" id="ARBA00022840"/>
    </source>
</evidence>
<dbReference type="GO" id="GO:0006227">
    <property type="term" value="P:dUDP biosynthetic process"/>
    <property type="evidence" value="ECO:0007669"/>
    <property type="project" value="TreeGrafter"/>
</dbReference>
<dbReference type="GO" id="GO:0005524">
    <property type="term" value="F:ATP binding"/>
    <property type="evidence" value="ECO:0007669"/>
    <property type="project" value="UniProtKB-KW"/>
</dbReference>
<dbReference type="NCBIfam" id="TIGR00041">
    <property type="entry name" value="DTMP_kinase"/>
    <property type="match status" value="1"/>
</dbReference>
<keyword evidence="3" id="KW-0808">Transferase</keyword>
<evidence type="ECO:0000256" key="4">
    <source>
        <dbReference type="ARBA" id="ARBA00022727"/>
    </source>
</evidence>
<dbReference type="SUPFAM" id="SSF52540">
    <property type="entry name" value="P-loop containing nucleoside triphosphate hydrolases"/>
    <property type="match status" value="1"/>
</dbReference>
<dbReference type="HAMAP" id="MF_00165">
    <property type="entry name" value="Thymidylate_kinase"/>
    <property type="match status" value="1"/>
</dbReference>
<dbReference type="AlphaFoldDB" id="X0W7V3"/>
<comment type="caution">
    <text evidence="9">The sequence shown here is derived from an EMBL/GenBank/DDBJ whole genome shotgun (WGS) entry which is preliminary data.</text>
</comment>
<dbReference type="CDD" id="cd01672">
    <property type="entry name" value="TMPK"/>
    <property type="match status" value="1"/>
</dbReference>
<evidence type="ECO:0000313" key="9">
    <source>
        <dbReference type="EMBL" id="GAG08731.1"/>
    </source>
</evidence>
<evidence type="ECO:0000256" key="5">
    <source>
        <dbReference type="ARBA" id="ARBA00022741"/>
    </source>
</evidence>
<comment type="similarity">
    <text evidence="1">Belongs to the thymidylate kinase family.</text>
</comment>
<evidence type="ECO:0000256" key="3">
    <source>
        <dbReference type="ARBA" id="ARBA00022679"/>
    </source>
</evidence>
<dbReference type="InterPro" id="IPR039430">
    <property type="entry name" value="Thymidylate_kin-like_dom"/>
</dbReference>
<dbReference type="InterPro" id="IPR027417">
    <property type="entry name" value="P-loop_NTPase"/>
</dbReference>
<dbReference type="PANTHER" id="PTHR10344">
    <property type="entry name" value="THYMIDYLATE KINASE"/>
    <property type="match status" value="1"/>
</dbReference>
<organism evidence="9">
    <name type="scientific">marine sediment metagenome</name>
    <dbReference type="NCBI Taxonomy" id="412755"/>
    <lineage>
        <taxon>unclassified sequences</taxon>
        <taxon>metagenomes</taxon>
        <taxon>ecological metagenomes</taxon>
    </lineage>
</organism>
<accession>X0W7V3</accession>
<evidence type="ECO:0000259" key="8">
    <source>
        <dbReference type="Pfam" id="PF02223"/>
    </source>
</evidence>
<name>X0W7V3_9ZZZZ</name>
<dbReference type="EMBL" id="BARS01029802">
    <property type="protein sequence ID" value="GAG08731.1"/>
    <property type="molecule type" value="Genomic_DNA"/>
</dbReference>
<dbReference type="GO" id="GO:0004798">
    <property type="term" value="F:dTMP kinase activity"/>
    <property type="evidence" value="ECO:0007669"/>
    <property type="project" value="UniProtKB-EC"/>
</dbReference>
<evidence type="ECO:0000256" key="6">
    <source>
        <dbReference type="ARBA" id="ARBA00022777"/>
    </source>
</evidence>
<dbReference type="EC" id="2.7.4.9" evidence="2"/>
<keyword evidence="5" id="KW-0547">Nucleotide-binding</keyword>
<reference evidence="9" key="1">
    <citation type="journal article" date="2014" name="Front. Microbiol.">
        <title>High frequency of phylogenetically diverse reductive dehalogenase-homologous genes in deep subseafloor sedimentary metagenomes.</title>
        <authorList>
            <person name="Kawai M."/>
            <person name="Futagami T."/>
            <person name="Toyoda A."/>
            <person name="Takaki Y."/>
            <person name="Nishi S."/>
            <person name="Hori S."/>
            <person name="Arai W."/>
            <person name="Tsubouchi T."/>
            <person name="Morono Y."/>
            <person name="Uchiyama I."/>
            <person name="Ito T."/>
            <person name="Fujiyama A."/>
            <person name="Inagaki F."/>
            <person name="Takami H."/>
        </authorList>
    </citation>
    <scope>NUCLEOTIDE SEQUENCE</scope>
    <source>
        <strain evidence="9">Expedition CK06-06</strain>
    </source>
</reference>
<keyword evidence="7" id="KW-0067">ATP-binding</keyword>
<feature type="domain" description="Thymidylate kinase-like" evidence="8">
    <location>
        <begin position="26"/>
        <end position="214"/>
    </location>
</feature>
<gene>
    <name evidence="9" type="ORF">S01H1_46538</name>
</gene>
<dbReference type="InterPro" id="IPR018094">
    <property type="entry name" value="Thymidylate_kinase"/>
</dbReference>
<proteinExistence type="inferred from homology"/>
<dbReference type="Pfam" id="PF02223">
    <property type="entry name" value="Thymidylate_kin"/>
    <property type="match status" value="1"/>
</dbReference>
<dbReference type="GO" id="GO:0006235">
    <property type="term" value="P:dTTP biosynthetic process"/>
    <property type="evidence" value="ECO:0007669"/>
    <property type="project" value="TreeGrafter"/>
</dbReference>
<dbReference type="Gene3D" id="3.40.50.300">
    <property type="entry name" value="P-loop containing nucleotide triphosphate hydrolases"/>
    <property type="match status" value="1"/>
</dbReference>
<evidence type="ECO:0000256" key="1">
    <source>
        <dbReference type="ARBA" id="ARBA00009776"/>
    </source>
</evidence>
<dbReference type="PANTHER" id="PTHR10344:SF1">
    <property type="entry name" value="THYMIDYLATE KINASE"/>
    <property type="match status" value="1"/>
</dbReference>
<keyword evidence="6" id="KW-0418">Kinase</keyword>
<evidence type="ECO:0000256" key="2">
    <source>
        <dbReference type="ARBA" id="ARBA00012980"/>
    </source>
</evidence>
<protein>
    <recommendedName>
        <fullName evidence="2">dTMP kinase</fullName>
        <ecNumber evidence="2">2.7.4.9</ecNumber>
    </recommendedName>
</protein>